<reference evidence="1" key="1">
    <citation type="submission" date="2017-05" db="UniProtKB">
        <authorList>
            <consortium name="EnsemblMetazoa"/>
        </authorList>
    </citation>
    <scope>IDENTIFICATION</scope>
</reference>
<evidence type="ECO:0000313" key="1">
    <source>
        <dbReference type="EnsemblMetazoa" id="Aqu2.1.38310_001"/>
    </source>
</evidence>
<accession>A0A1X7VDD3</accession>
<dbReference type="AlphaFoldDB" id="A0A1X7VDD3"/>
<organism evidence="1">
    <name type="scientific">Amphimedon queenslandica</name>
    <name type="common">Sponge</name>
    <dbReference type="NCBI Taxonomy" id="400682"/>
    <lineage>
        <taxon>Eukaryota</taxon>
        <taxon>Metazoa</taxon>
        <taxon>Porifera</taxon>
        <taxon>Demospongiae</taxon>
        <taxon>Heteroscleromorpha</taxon>
        <taxon>Haplosclerida</taxon>
        <taxon>Niphatidae</taxon>
        <taxon>Amphimedon</taxon>
    </lineage>
</organism>
<proteinExistence type="predicted"/>
<dbReference type="InParanoid" id="A0A1X7VDD3"/>
<protein>
    <submittedName>
        <fullName evidence="1">Uncharacterized protein</fullName>
    </submittedName>
</protein>
<name>A0A1X7VDD3_AMPQE</name>
<dbReference type="EnsemblMetazoa" id="Aqu2.1.38310_001">
    <property type="protein sequence ID" value="Aqu2.1.38310_001"/>
    <property type="gene ID" value="Aqu2.1.38310"/>
</dbReference>
<sequence length="102" mass="11592">MLKQVQGRATRYILHNYVSDYKSRLICLNMLPLMMIPQQDSLLNLNFSTLVLLLAKHAIHTSEGSPGSKIVSLVLIQTCLLHQLYHTSRSSFDSSDECSYHL</sequence>